<gene>
    <name evidence="7" type="ORF">QYE76_071162</name>
</gene>
<dbReference type="GO" id="GO:0005524">
    <property type="term" value="F:ATP binding"/>
    <property type="evidence" value="ECO:0007669"/>
    <property type="project" value="UniProtKB-KW"/>
</dbReference>
<dbReference type="EMBL" id="JAUUTY010000004">
    <property type="protein sequence ID" value="KAK1653357.1"/>
    <property type="molecule type" value="Genomic_DNA"/>
</dbReference>
<dbReference type="InterPro" id="IPR003593">
    <property type="entry name" value="AAA+_ATPase"/>
</dbReference>
<dbReference type="HAMAP" id="MF_00796">
    <property type="entry name" value="NTPase_1"/>
    <property type="match status" value="1"/>
</dbReference>
<sequence>MERRMNQPVPEGQHPMSDVQVVGQVLKEKCPASTFLVNVGLESRSSATKSTAMSAHVRDLKDKLARSKMQGEAMREEVAALKKKSEESDAAQAARDAQYELLLKKTQEQEEKFNHFIALFGARAIAKAHNEKVSGKPTRLSRLPFGTQSQNSVRPSRRKNRTQSERRHRHRHQPYSPAPGRGRRGHPPPPAPMAAAPSRCLLVTGPPGVGKTTLVMRLVETLRASHPHLTVRGFYTREVRENGERVGFEVVTIDGRTGRLATSKICSPESVRWPTVGKYKVDVASLELLALPELQVKQDTDLFIIDEVGKMELFSPAFFPAVMGVMESNIPVLATIPIPRYGRDIPGVARLRNHPGADVFTLNTGNRDTIRENVYNQLSRLMQKSNCPPLACHTVWLCLQVVYLNCWVIFCSPTMNGEADTDEVELWGQQGYATAVSASVGRLGETCIPELAEN</sequence>
<evidence type="ECO:0000313" key="7">
    <source>
        <dbReference type="EMBL" id="KAK1653357.1"/>
    </source>
</evidence>
<dbReference type="Proteomes" id="UP001231189">
    <property type="component" value="Unassembled WGS sequence"/>
</dbReference>
<dbReference type="Gene3D" id="3.40.50.300">
    <property type="entry name" value="P-loop containing nucleotide triphosphate hydrolases"/>
    <property type="match status" value="1"/>
</dbReference>
<name>A0AAD8WGJ8_LOLMU</name>
<proteinExistence type="inferred from homology"/>
<evidence type="ECO:0000256" key="1">
    <source>
        <dbReference type="ARBA" id="ARBA00022741"/>
    </source>
</evidence>
<evidence type="ECO:0000256" key="3">
    <source>
        <dbReference type="ARBA" id="ARBA00022840"/>
    </source>
</evidence>
<evidence type="ECO:0000256" key="4">
    <source>
        <dbReference type="SAM" id="Coils"/>
    </source>
</evidence>
<organism evidence="7 8">
    <name type="scientific">Lolium multiflorum</name>
    <name type="common">Italian ryegrass</name>
    <name type="synonym">Lolium perenne subsp. multiflorum</name>
    <dbReference type="NCBI Taxonomy" id="4521"/>
    <lineage>
        <taxon>Eukaryota</taxon>
        <taxon>Viridiplantae</taxon>
        <taxon>Streptophyta</taxon>
        <taxon>Embryophyta</taxon>
        <taxon>Tracheophyta</taxon>
        <taxon>Spermatophyta</taxon>
        <taxon>Magnoliopsida</taxon>
        <taxon>Liliopsida</taxon>
        <taxon>Poales</taxon>
        <taxon>Poaceae</taxon>
        <taxon>BOP clade</taxon>
        <taxon>Pooideae</taxon>
        <taxon>Poodae</taxon>
        <taxon>Poeae</taxon>
        <taxon>Poeae Chloroplast Group 2 (Poeae type)</taxon>
        <taxon>Loliodinae</taxon>
        <taxon>Loliinae</taxon>
        <taxon>Lolium</taxon>
    </lineage>
</organism>
<keyword evidence="4" id="KW-0175">Coiled coil</keyword>
<evidence type="ECO:0000259" key="6">
    <source>
        <dbReference type="SMART" id="SM00382"/>
    </source>
</evidence>
<dbReference type="AlphaFoldDB" id="A0AAD8WGJ8"/>
<dbReference type="PANTHER" id="PTHR43146:SF1">
    <property type="entry name" value="CANCER-RELATED NUCLEOSIDE-TRIPHOSPHATASE"/>
    <property type="match status" value="1"/>
</dbReference>
<evidence type="ECO:0000313" key="8">
    <source>
        <dbReference type="Proteomes" id="UP001231189"/>
    </source>
</evidence>
<feature type="compositionally biased region" description="Basic residues" evidence="5">
    <location>
        <begin position="155"/>
        <end position="173"/>
    </location>
</feature>
<comment type="caution">
    <text evidence="7">The sequence shown here is derived from an EMBL/GenBank/DDBJ whole genome shotgun (WGS) entry which is preliminary data.</text>
</comment>
<evidence type="ECO:0000256" key="2">
    <source>
        <dbReference type="ARBA" id="ARBA00022801"/>
    </source>
</evidence>
<keyword evidence="3" id="KW-0067">ATP-binding</keyword>
<dbReference type="SUPFAM" id="SSF52540">
    <property type="entry name" value="P-loop containing nucleoside triphosphate hydrolases"/>
    <property type="match status" value="1"/>
</dbReference>
<keyword evidence="8" id="KW-1185">Reference proteome</keyword>
<dbReference type="GO" id="GO:0017111">
    <property type="term" value="F:ribonucleoside triphosphate phosphatase activity"/>
    <property type="evidence" value="ECO:0007669"/>
    <property type="project" value="InterPro"/>
</dbReference>
<dbReference type="InterPro" id="IPR027417">
    <property type="entry name" value="P-loop_NTPase"/>
</dbReference>
<dbReference type="CDD" id="cd19482">
    <property type="entry name" value="RecA-like_Thep1"/>
    <property type="match status" value="1"/>
</dbReference>
<feature type="coiled-coil region" evidence="4">
    <location>
        <begin position="57"/>
        <end position="84"/>
    </location>
</feature>
<reference evidence="7" key="1">
    <citation type="submission" date="2023-07" db="EMBL/GenBank/DDBJ databases">
        <title>A chromosome-level genome assembly of Lolium multiflorum.</title>
        <authorList>
            <person name="Chen Y."/>
            <person name="Copetti D."/>
            <person name="Kolliker R."/>
            <person name="Studer B."/>
        </authorList>
    </citation>
    <scope>NUCLEOTIDE SEQUENCE</scope>
    <source>
        <strain evidence="7">02402/16</strain>
        <tissue evidence="7">Leaf</tissue>
    </source>
</reference>
<dbReference type="Pfam" id="PF03266">
    <property type="entry name" value="NTPase_1"/>
    <property type="match status" value="1"/>
</dbReference>
<evidence type="ECO:0000256" key="5">
    <source>
        <dbReference type="SAM" id="MobiDB-lite"/>
    </source>
</evidence>
<feature type="region of interest" description="Disordered" evidence="5">
    <location>
        <begin position="131"/>
        <end position="197"/>
    </location>
</feature>
<keyword evidence="2" id="KW-0378">Hydrolase</keyword>
<feature type="domain" description="AAA+ ATPase" evidence="6">
    <location>
        <begin position="197"/>
        <end position="351"/>
    </location>
</feature>
<dbReference type="PANTHER" id="PTHR43146">
    <property type="entry name" value="CANCER-RELATED NUCLEOSIDE-TRIPHOSPHATASE"/>
    <property type="match status" value="1"/>
</dbReference>
<accession>A0AAD8WGJ8</accession>
<dbReference type="SMART" id="SM00382">
    <property type="entry name" value="AAA"/>
    <property type="match status" value="1"/>
</dbReference>
<dbReference type="InterPro" id="IPR004948">
    <property type="entry name" value="Nuc-triphosphatase_THEP1"/>
</dbReference>
<protein>
    <recommendedName>
        <fullName evidence="6">AAA+ ATPase domain-containing protein</fullName>
    </recommendedName>
</protein>
<keyword evidence="1" id="KW-0547">Nucleotide-binding</keyword>